<dbReference type="Proteomes" id="UP000472372">
    <property type="component" value="Chromosome 9"/>
</dbReference>
<name>A0A6S6WM83_9PLEO</name>
<evidence type="ECO:0000313" key="1">
    <source>
        <dbReference type="EMBL" id="CAE7206828.1"/>
    </source>
</evidence>
<proteinExistence type="predicted"/>
<dbReference type="AlphaFoldDB" id="A0A6S6WM83"/>
<protein>
    <submittedName>
        <fullName evidence="1">Uncharacterized protein</fullName>
    </submittedName>
</protein>
<reference evidence="1" key="1">
    <citation type="submission" date="2021-02" db="EMBL/GenBank/DDBJ databases">
        <authorList>
            <person name="Syme A R."/>
            <person name="Syme A R."/>
            <person name="Moolhuijzen P."/>
        </authorList>
    </citation>
    <scope>NUCLEOTIDE SEQUENCE</scope>
    <source>
        <strain evidence="1">W1-1</strain>
    </source>
</reference>
<sequence length="486" mass="56096">MSDHCPFQIQPPPRTQINMNFNVNYSASDWQVPVSSEHPFVTHIRKVVLKYRIQSASQFNVPIEVAQAMHTRNPPLSSLFRPNVLLYVGFYSFGTTPIIALCRPRASEGGKKQPNMSPNNVEVLLQDKFVPLTRFLSTNFPKYKTPVGDEVMYQWWKANGKKFNWTGLPTELKERIVQFCMHRSALPPLSKRSVYKNRGPHEVTAHLGKWAALLRVSHQVRAISLRLCLMGSSDLRYGKGLCIVSGSTADFKNSIRRLSKFPQLLESDNASIATDEKTSMLIRTYKYFPRIYPHLQRFATLGHGIRKVSLQLSFMDALHFFKVETAGFAQYQQPYHLDYEVFERLPYLNELRIYLPDTGDQLMDKPRQRGPLIFGDEPCPRILHRLIYERAAEVLAKYPFITLLGFMDEIEELRYNTLRKEGMNSLKFSEKELEEVYMEDGGGVELEESVWPGVGKEDVDQVDRAIVFDNFWPPQCKCEVLCRKIV</sequence>
<evidence type="ECO:0000313" key="2">
    <source>
        <dbReference type="Proteomes" id="UP000472372"/>
    </source>
</evidence>
<accession>A0A6S6WM83</accession>
<organism evidence="1 2">
    <name type="scientific">Pyrenophora teres f. teres</name>
    <dbReference type="NCBI Taxonomy" id="97479"/>
    <lineage>
        <taxon>Eukaryota</taxon>
        <taxon>Fungi</taxon>
        <taxon>Dikarya</taxon>
        <taxon>Ascomycota</taxon>
        <taxon>Pezizomycotina</taxon>
        <taxon>Dothideomycetes</taxon>
        <taxon>Pleosporomycetidae</taxon>
        <taxon>Pleosporales</taxon>
        <taxon>Pleosporineae</taxon>
        <taxon>Pleosporaceae</taxon>
        <taxon>Pyrenophora</taxon>
    </lineage>
</organism>
<dbReference type="EMBL" id="HG992985">
    <property type="protein sequence ID" value="CAE7206828.1"/>
    <property type="molecule type" value="Genomic_DNA"/>
</dbReference>
<gene>
    <name evidence="1" type="ORF">PTTW11_09614</name>
</gene>